<name>A0A1H3JGV1_9FIRM</name>
<dbReference type="Pfam" id="PF06013">
    <property type="entry name" value="WXG100"/>
    <property type="match status" value="1"/>
</dbReference>
<dbReference type="InterPro" id="IPR010310">
    <property type="entry name" value="T7SS_ESAT-6-like"/>
</dbReference>
<dbReference type="Gene3D" id="1.10.287.1060">
    <property type="entry name" value="ESAT-6-like"/>
    <property type="match status" value="1"/>
</dbReference>
<gene>
    <name evidence="2" type="ORF">SAMN02910414_01429</name>
</gene>
<accession>A0A1H3JGV1</accession>
<evidence type="ECO:0000313" key="2">
    <source>
        <dbReference type="EMBL" id="SDY38454.1"/>
    </source>
</evidence>
<dbReference type="STRING" id="1122142.SAMN02910414_01429"/>
<dbReference type="OrthoDB" id="4978934at2"/>
<dbReference type="AlphaFoldDB" id="A0A1H3JGV1"/>
<dbReference type="RefSeq" id="WP_074717501.1">
    <property type="nucleotide sequence ID" value="NZ_FNPG01000016.1"/>
</dbReference>
<dbReference type="NCBIfam" id="TIGR03930">
    <property type="entry name" value="WXG100_ESAT6"/>
    <property type="match status" value="1"/>
</dbReference>
<organism evidence="2 3">
    <name type="scientific">Lachnobacterium bovis DSM 14045</name>
    <dbReference type="NCBI Taxonomy" id="1122142"/>
    <lineage>
        <taxon>Bacteria</taxon>
        <taxon>Bacillati</taxon>
        <taxon>Bacillota</taxon>
        <taxon>Clostridia</taxon>
        <taxon>Lachnospirales</taxon>
        <taxon>Lachnospiraceae</taxon>
        <taxon>Lachnobacterium</taxon>
    </lineage>
</organism>
<dbReference type="SUPFAM" id="SSF140453">
    <property type="entry name" value="EsxAB dimer-like"/>
    <property type="match status" value="1"/>
</dbReference>
<comment type="similarity">
    <text evidence="1">Belongs to the WXG100 family.</text>
</comment>
<evidence type="ECO:0000313" key="3">
    <source>
        <dbReference type="Proteomes" id="UP000183918"/>
    </source>
</evidence>
<proteinExistence type="inferred from homology"/>
<protein>
    <recommendedName>
        <fullName evidence="1">ESAT-6-like protein</fullName>
    </recommendedName>
</protein>
<sequence length="96" mass="10890">MALKMDFEEVKGFGTNIKAKSEEVTNLQNFLNQVVNEQLPGIWQGQGYEGFQQRVREMAPSFEAMRQLITDIGDGVIKNAEAYQEFDTTIGSKNRN</sequence>
<evidence type="ECO:0000256" key="1">
    <source>
        <dbReference type="RuleBase" id="RU362001"/>
    </source>
</evidence>
<dbReference type="EMBL" id="FNPG01000016">
    <property type="protein sequence ID" value="SDY38454.1"/>
    <property type="molecule type" value="Genomic_DNA"/>
</dbReference>
<reference evidence="2 3" key="1">
    <citation type="submission" date="2016-10" db="EMBL/GenBank/DDBJ databases">
        <authorList>
            <person name="de Groot N.N."/>
        </authorList>
    </citation>
    <scope>NUCLEOTIDE SEQUENCE [LARGE SCALE GENOMIC DNA]</scope>
    <source>
        <strain evidence="2 3">DSM 14045</strain>
    </source>
</reference>
<dbReference type="eggNOG" id="ENOG50348B7">
    <property type="taxonomic scope" value="Bacteria"/>
</dbReference>
<keyword evidence="3" id="KW-1185">Reference proteome</keyword>
<dbReference type="InterPro" id="IPR036689">
    <property type="entry name" value="ESAT-6-like_sf"/>
</dbReference>
<dbReference type="Proteomes" id="UP000183918">
    <property type="component" value="Unassembled WGS sequence"/>
</dbReference>